<keyword evidence="1" id="KW-0732">Signal</keyword>
<keyword evidence="3" id="KW-1185">Reference proteome</keyword>
<dbReference type="EMBL" id="JACXAE010000119">
    <property type="protein sequence ID" value="MBD2778041.1"/>
    <property type="molecule type" value="Genomic_DNA"/>
</dbReference>
<reference evidence="2" key="1">
    <citation type="submission" date="2020-09" db="EMBL/GenBank/DDBJ databases">
        <title>Iningainema tapete sp. nov. (Scytonemataceae, Cyanobacteria) from greenhouses in central Florida (USA) produces two types of nodularin with biosynthetic potential for microcystin-LR and anabaenopeptins.</title>
        <authorList>
            <person name="Berthold D.E."/>
            <person name="Lefler F.W."/>
            <person name="Huang I.-S."/>
            <person name="Abdulla H."/>
            <person name="Zimba P.V."/>
            <person name="Laughinghouse H.D. IV."/>
        </authorList>
    </citation>
    <scope>NUCLEOTIDE SEQUENCE</scope>
    <source>
        <strain evidence="2">BLCCT55</strain>
    </source>
</reference>
<dbReference type="RefSeq" id="WP_190837274.1">
    <property type="nucleotide sequence ID" value="NZ_CAWPPI010000119.1"/>
</dbReference>
<organism evidence="2 3">
    <name type="scientific">Iningainema tapete BLCC-T55</name>
    <dbReference type="NCBI Taxonomy" id="2748662"/>
    <lineage>
        <taxon>Bacteria</taxon>
        <taxon>Bacillati</taxon>
        <taxon>Cyanobacteriota</taxon>
        <taxon>Cyanophyceae</taxon>
        <taxon>Nostocales</taxon>
        <taxon>Scytonemataceae</taxon>
        <taxon>Iningainema tapete</taxon>
    </lineage>
</organism>
<feature type="chain" id="PRO_5035148352" evidence="1">
    <location>
        <begin position="25"/>
        <end position="179"/>
    </location>
</feature>
<evidence type="ECO:0000256" key="1">
    <source>
        <dbReference type="SAM" id="SignalP"/>
    </source>
</evidence>
<dbReference type="Proteomes" id="UP000629098">
    <property type="component" value="Unassembled WGS sequence"/>
</dbReference>
<evidence type="ECO:0000313" key="2">
    <source>
        <dbReference type="EMBL" id="MBD2778041.1"/>
    </source>
</evidence>
<dbReference type="PANTHER" id="PTHR37953">
    <property type="entry name" value="UPF0127 PROTEIN MJ1496"/>
    <property type="match status" value="1"/>
</dbReference>
<comment type="caution">
    <text evidence="2">The sequence shown here is derived from an EMBL/GenBank/DDBJ whole genome shotgun (WGS) entry which is preliminary data.</text>
</comment>
<accession>A0A8J6XUQ0</accession>
<dbReference type="InterPro" id="IPR003795">
    <property type="entry name" value="DUF192"/>
</dbReference>
<dbReference type="InterPro" id="IPR038695">
    <property type="entry name" value="Saro_0823-like_sf"/>
</dbReference>
<sequence length="179" mass="19626">MLRWLSFSVILSFLLISCSTSTTAVSPSSSKVSMNWDKILATNNSGQELPISASATVPNGTKIQLEVARTPQQQSMGLMYRPALPDNRGMLFQFSSPQPVSFWMKNVPVPLDMVFLNQGQVQYIAPSVPPCTTDPCPTYGPNKPVDMVIELRAGRAAELKLKAGDRLKIEFFNPSTSQS</sequence>
<dbReference type="PANTHER" id="PTHR37953:SF1">
    <property type="entry name" value="UPF0127 PROTEIN MJ1496"/>
    <property type="match status" value="1"/>
</dbReference>
<gene>
    <name evidence="2" type="ORF">ICL16_39870</name>
</gene>
<dbReference type="AlphaFoldDB" id="A0A8J6XUQ0"/>
<dbReference type="PROSITE" id="PS51257">
    <property type="entry name" value="PROKAR_LIPOPROTEIN"/>
    <property type="match status" value="1"/>
</dbReference>
<dbReference type="Pfam" id="PF02643">
    <property type="entry name" value="DUF192"/>
    <property type="match status" value="1"/>
</dbReference>
<feature type="signal peptide" evidence="1">
    <location>
        <begin position="1"/>
        <end position="24"/>
    </location>
</feature>
<evidence type="ECO:0000313" key="3">
    <source>
        <dbReference type="Proteomes" id="UP000629098"/>
    </source>
</evidence>
<protein>
    <submittedName>
        <fullName evidence="2">DUF192 domain-containing protein</fullName>
    </submittedName>
</protein>
<dbReference type="Gene3D" id="2.60.120.1140">
    <property type="entry name" value="Protein of unknown function DUF192"/>
    <property type="match status" value="1"/>
</dbReference>
<proteinExistence type="predicted"/>
<name>A0A8J6XUQ0_9CYAN</name>